<evidence type="ECO:0000313" key="1">
    <source>
        <dbReference type="EMBL" id="KAJ7193686.1"/>
    </source>
</evidence>
<evidence type="ECO:0000313" key="2">
    <source>
        <dbReference type="Proteomes" id="UP001219525"/>
    </source>
</evidence>
<accession>A0AAD6UWB8</accession>
<name>A0AAD6UWB8_9AGAR</name>
<sequence length="196" mass="21722">MDPKLPLFAAGCGTSDPWKRLGAVVCGTLQSVTARQCDTLSPGQQQMKFMTIYKWQNSSIAVAARRQLQLRQLRQCCGSCGNVAAVLRQCRGCCGKCAVHATAKCAVHTAATIYQLQKLIRGKKFSTELNRANETSPRKGHRPYKVQGGMHPFCFHIKYRLLKEKTGEMDKCRFAAVAVLCAISSTRNFSGTWVFK</sequence>
<protein>
    <submittedName>
        <fullName evidence="1">Uncharacterized protein</fullName>
    </submittedName>
</protein>
<dbReference type="AlphaFoldDB" id="A0AAD6UWB8"/>
<gene>
    <name evidence="1" type="ORF">GGX14DRAFT_405251</name>
</gene>
<proteinExistence type="predicted"/>
<comment type="caution">
    <text evidence="1">The sequence shown here is derived from an EMBL/GenBank/DDBJ whole genome shotgun (WGS) entry which is preliminary data.</text>
</comment>
<dbReference type="Proteomes" id="UP001219525">
    <property type="component" value="Unassembled WGS sequence"/>
</dbReference>
<dbReference type="EMBL" id="JARJCW010000105">
    <property type="protein sequence ID" value="KAJ7193686.1"/>
    <property type="molecule type" value="Genomic_DNA"/>
</dbReference>
<organism evidence="1 2">
    <name type="scientific">Mycena pura</name>
    <dbReference type="NCBI Taxonomy" id="153505"/>
    <lineage>
        <taxon>Eukaryota</taxon>
        <taxon>Fungi</taxon>
        <taxon>Dikarya</taxon>
        <taxon>Basidiomycota</taxon>
        <taxon>Agaricomycotina</taxon>
        <taxon>Agaricomycetes</taxon>
        <taxon>Agaricomycetidae</taxon>
        <taxon>Agaricales</taxon>
        <taxon>Marasmiineae</taxon>
        <taxon>Mycenaceae</taxon>
        <taxon>Mycena</taxon>
    </lineage>
</organism>
<keyword evidence="2" id="KW-1185">Reference proteome</keyword>
<reference evidence="1" key="1">
    <citation type="submission" date="2023-03" db="EMBL/GenBank/DDBJ databases">
        <title>Massive genome expansion in bonnet fungi (Mycena s.s.) driven by repeated elements and novel gene families across ecological guilds.</title>
        <authorList>
            <consortium name="Lawrence Berkeley National Laboratory"/>
            <person name="Harder C.B."/>
            <person name="Miyauchi S."/>
            <person name="Viragh M."/>
            <person name="Kuo A."/>
            <person name="Thoen E."/>
            <person name="Andreopoulos B."/>
            <person name="Lu D."/>
            <person name="Skrede I."/>
            <person name="Drula E."/>
            <person name="Henrissat B."/>
            <person name="Morin E."/>
            <person name="Kohler A."/>
            <person name="Barry K."/>
            <person name="LaButti K."/>
            <person name="Morin E."/>
            <person name="Salamov A."/>
            <person name="Lipzen A."/>
            <person name="Mereny Z."/>
            <person name="Hegedus B."/>
            <person name="Baldrian P."/>
            <person name="Stursova M."/>
            <person name="Weitz H."/>
            <person name="Taylor A."/>
            <person name="Grigoriev I.V."/>
            <person name="Nagy L.G."/>
            <person name="Martin F."/>
            <person name="Kauserud H."/>
        </authorList>
    </citation>
    <scope>NUCLEOTIDE SEQUENCE</scope>
    <source>
        <strain evidence="1">9144</strain>
    </source>
</reference>